<sequence>MYLFLNGFLLGLLVVLSIIAAVRPVDLTIVPRKEFYPSTVQSSGILCLLLVGGTLISGTRLPEIGLTFFVPSGPVWYATIGLIVFLCIVLLLTATVPAFRKRLLPLYQSEAERLILPRTKEERTGFQMVALMAGVTEELIYRGFLFHTLGLFLPFSDVSFVWIGAILFGIAHRYQGWFAILVTGLIGAGFGYLYLALETLWPLIIIHVLIDLVAVYVYKDDVNS</sequence>
<dbReference type="InterPro" id="IPR052710">
    <property type="entry name" value="CAAX_protease"/>
</dbReference>
<organism evidence="3 4">
    <name type="scientific">Exiguobacterium indicum</name>
    <dbReference type="NCBI Taxonomy" id="296995"/>
    <lineage>
        <taxon>Bacteria</taxon>
        <taxon>Bacillati</taxon>
        <taxon>Bacillota</taxon>
        <taxon>Bacilli</taxon>
        <taxon>Bacillales</taxon>
        <taxon>Bacillales Family XII. Incertae Sedis</taxon>
        <taxon>Exiguobacterium</taxon>
    </lineage>
</organism>
<evidence type="ECO:0000313" key="3">
    <source>
        <dbReference type="EMBL" id="KSU49543.1"/>
    </source>
</evidence>
<dbReference type="GO" id="GO:0004175">
    <property type="term" value="F:endopeptidase activity"/>
    <property type="evidence" value="ECO:0007669"/>
    <property type="project" value="UniProtKB-ARBA"/>
</dbReference>
<dbReference type="EMBL" id="LNQL01000002">
    <property type="protein sequence ID" value="KSU49543.1"/>
    <property type="molecule type" value="Genomic_DNA"/>
</dbReference>
<evidence type="ECO:0000256" key="1">
    <source>
        <dbReference type="SAM" id="Phobius"/>
    </source>
</evidence>
<feature type="transmembrane region" description="Helical" evidence="1">
    <location>
        <begin position="40"/>
        <end position="62"/>
    </location>
</feature>
<keyword evidence="1" id="KW-0472">Membrane</keyword>
<feature type="transmembrane region" description="Helical" evidence="1">
    <location>
        <begin position="144"/>
        <end position="170"/>
    </location>
</feature>
<evidence type="ECO:0000259" key="2">
    <source>
        <dbReference type="Pfam" id="PF02517"/>
    </source>
</evidence>
<accession>A0A0V8GGW1</accession>
<keyword evidence="1" id="KW-1133">Transmembrane helix</keyword>
<proteinExistence type="predicted"/>
<dbReference type="RefSeq" id="WP_058265288.1">
    <property type="nucleotide sequence ID" value="NZ_FMYN01000002.1"/>
</dbReference>
<reference evidence="3 4" key="1">
    <citation type="journal article" date="2015" name="Int. J. Syst. Evol. Microbiol.">
        <title>Exiguobacterium enclense sp. nov., isolated from sediment.</title>
        <authorList>
            <person name="Dastager S.G."/>
            <person name="Mawlankar R."/>
            <person name="Sonalkar V.V."/>
            <person name="Thorat M.N."/>
            <person name="Mual P."/>
            <person name="Verma A."/>
            <person name="Krishnamurthi S."/>
            <person name="Tang S.K."/>
            <person name="Li W.J."/>
        </authorList>
    </citation>
    <scope>NUCLEOTIDE SEQUENCE [LARGE SCALE GENOMIC DNA]</scope>
    <source>
        <strain evidence="3 4">NIO-1109</strain>
    </source>
</reference>
<dbReference type="OrthoDB" id="2357478at2"/>
<gene>
    <name evidence="3" type="ORF">AS033_09260</name>
</gene>
<feature type="domain" description="CAAX prenyl protease 2/Lysostaphin resistance protein A-like" evidence="2">
    <location>
        <begin position="128"/>
        <end position="213"/>
    </location>
</feature>
<dbReference type="PANTHER" id="PTHR36435">
    <property type="entry name" value="SLR1288 PROTEIN"/>
    <property type="match status" value="1"/>
</dbReference>
<protein>
    <recommendedName>
        <fullName evidence="2">CAAX prenyl protease 2/Lysostaphin resistance protein A-like domain-containing protein</fullName>
    </recommendedName>
</protein>
<feature type="transmembrane region" description="Helical" evidence="1">
    <location>
        <begin position="74"/>
        <end position="99"/>
    </location>
</feature>
<dbReference type="PANTHER" id="PTHR36435:SF1">
    <property type="entry name" value="CAAX AMINO TERMINAL PROTEASE FAMILY PROTEIN"/>
    <property type="match status" value="1"/>
</dbReference>
<dbReference type="Proteomes" id="UP000053797">
    <property type="component" value="Unassembled WGS sequence"/>
</dbReference>
<keyword evidence="1" id="KW-0812">Transmembrane</keyword>
<feature type="transmembrane region" description="Helical" evidence="1">
    <location>
        <begin position="177"/>
        <end position="194"/>
    </location>
</feature>
<feature type="transmembrane region" description="Helical" evidence="1">
    <location>
        <begin position="200"/>
        <end position="218"/>
    </location>
</feature>
<dbReference type="AlphaFoldDB" id="A0A0V8GGW1"/>
<dbReference type="GO" id="GO:0080120">
    <property type="term" value="P:CAAX-box protein maturation"/>
    <property type="evidence" value="ECO:0007669"/>
    <property type="project" value="UniProtKB-ARBA"/>
</dbReference>
<evidence type="ECO:0000313" key="4">
    <source>
        <dbReference type="Proteomes" id="UP000053797"/>
    </source>
</evidence>
<dbReference type="Pfam" id="PF02517">
    <property type="entry name" value="Rce1-like"/>
    <property type="match status" value="1"/>
</dbReference>
<comment type="caution">
    <text evidence="3">The sequence shown here is derived from an EMBL/GenBank/DDBJ whole genome shotgun (WGS) entry which is preliminary data.</text>
</comment>
<dbReference type="InterPro" id="IPR003675">
    <property type="entry name" value="Rce1/LyrA-like_dom"/>
</dbReference>
<name>A0A0V8GGW1_9BACL</name>